<keyword evidence="1" id="KW-0472">Membrane</keyword>
<dbReference type="Pfam" id="PF14897">
    <property type="entry name" value="EpsG"/>
    <property type="match status" value="1"/>
</dbReference>
<evidence type="ECO:0000313" key="2">
    <source>
        <dbReference type="EMBL" id="MEL0615874.1"/>
    </source>
</evidence>
<feature type="transmembrane region" description="Helical" evidence="1">
    <location>
        <begin position="105"/>
        <end position="124"/>
    </location>
</feature>
<dbReference type="Proteomes" id="UP001378242">
    <property type="component" value="Unassembled WGS sequence"/>
</dbReference>
<evidence type="ECO:0000313" key="3">
    <source>
        <dbReference type="Proteomes" id="UP001378242"/>
    </source>
</evidence>
<name>A0ABU9GBM7_COBMA</name>
<feature type="transmembrane region" description="Helical" evidence="1">
    <location>
        <begin position="41"/>
        <end position="61"/>
    </location>
</feature>
<dbReference type="InterPro" id="IPR049458">
    <property type="entry name" value="EpsG-like"/>
</dbReference>
<feature type="transmembrane region" description="Helical" evidence="1">
    <location>
        <begin position="262"/>
        <end position="280"/>
    </location>
</feature>
<dbReference type="EMBL" id="JBAKAP010000003">
    <property type="protein sequence ID" value="MEL0615874.1"/>
    <property type="molecule type" value="Genomic_DNA"/>
</dbReference>
<keyword evidence="1" id="KW-0812">Transmembrane</keyword>
<comment type="caution">
    <text evidence="2">The sequence shown here is derived from an EMBL/GenBank/DDBJ whole genome shotgun (WGS) entry which is preliminary data.</text>
</comment>
<feature type="transmembrane region" description="Helical" evidence="1">
    <location>
        <begin position="174"/>
        <end position="199"/>
    </location>
</feature>
<feature type="transmembrane region" description="Helical" evidence="1">
    <location>
        <begin position="321"/>
        <end position="339"/>
    </location>
</feature>
<sequence>MVTILYSFLVYFSTALSLYYCGRVAANRYKIELQLSKKPSFLNWEIIASFVIFSFISGVRWNVGVDYLSYREEFLYLQEYGTALREFEPGFDFLTKTLAMLGVHYSIYFAILAFLQIFIIYTSFRDEKFILPYVGLLIILSIHYLSWMNGIRQMLAATIFVFAINFIYKRKIYLYVSSILIASTIHQSALILLPFYFIFRHDIFFSRKVTLGLSLLTLIIGLSPNWIVSIKSYAILLLGWLNYNGYVEQLNYLFDNSHARRLGPRGLSTIFTLCIVIYYSKYLKKEFQGTKFSIYYNISILGFLAYNLLHNTHHVFLRPVSYFTIFYLPMVSYLLVYLARSKRKFLIPYAVTLFLSCAHVPLTVIADSNLGDKDYSNYKFYWFEDDTL</sequence>
<keyword evidence="3" id="KW-1185">Reference proteome</keyword>
<gene>
    <name evidence="2" type="ORF">V6243_03455</name>
</gene>
<feature type="transmembrane region" description="Helical" evidence="1">
    <location>
        <begin position="292"/>
        <end position="309"/>
    </location>
</feature>
<accession>A0ABU9GBM7</accession>
<feature type="transmembrane region" description="Helical" evidence="1">
    <location>
        <begin position="346"/>
        <end position="366"/>
    </location>
</feature>
<evidence type="ECO:0000256" key="1">
    <source>
        <dbReference type="SAM" id="Phobius"/>
    </source>
</evidence>
<keyword evidence="1" id="KW-1133">Transmembrane helix</keyword>
<reference evidence="2 3" key="1">
    <citation type="submission" date="2024-02" db="EMBL/GenBank/DDBJ databases">
        <title>Bacteria isolated from the canopy kelp, Nereocystis luetkeana.</title>
        <authorList>
            <person name="Pfister C.A."/>
            <person name="Younker I.T."/>
            <person name="Light S.H."/>
        </authorList>
    </citation>
    <scope>NUCLEOTIDE SEQUENCE [LARGE SCALE GENOMIC DNA]</scope>
    <source>
        <strain evidence="2 3">TI.5.07</strain>
    </source>
</reference>
<organism evidence="2 3">
    <name type="scientific">Cobetia marina</name>
    <name type="common">Deleya marina</name>
    <dbReference type="NCBI Taxonomy" id="28258"/>
    <lineage>
        <taxon>Bacteria</taxon>
        <taxon>Pseudomonadati</taxon>
        <taxon>Pseudomonadota</taxon>
        <taxon>Gammaproteobacteria</taxon>
        <taxon>Oceanospirillales</taxon>
        <taxon>Halomonadaceae</taxon>
        <taxon>Cobetia</taxon>
    </lineage>
</organism>
<feature type="transmembrane region" description="Helical" evidence="1">
    <location>
        <begin position="211"/>
        <end position="242"/>
    </location>
</feature>
<feature type="transmembrane region" description="Helical" evidence="1">
    <location>
        <begin position="130"/>
        <end position="146"/>
    </location>
</feature>
<protein>
    <submittedName>
        <fullName evidence="2">EpsG family protein</fullName>
    </submittedName>
</protein>
<dbReference type="RefSeq" id="WP_341541859.1">
    <property type="nucleotide sequence ID" value="NZ_JBAKAP010000003.1"/>
</dbReference>
<proteinExistence type="predicted"/>